<dbReference type="EMBL" id="QJSX01000026">
    <property type="protein sequence ID" value="PYE48942.1"/>
    <property type="molecule type" value="Genomic_DNA"/>
</dbReference>
<organism evidence="1 2">
    <name type="scientific">Deinococcus yavapaiensis KR-236</name>
    <dbReference type="NCBI Taxonomy" id="694435"/>
    <lineage>
        <taxon>Bacteria</taxon>
        <taxon>Thermotogati</taxon>
        <taxon>Deinococcota</taxon>
        <taxon>Deinococci</taxon>
        <taxon>Deinococcales</taxon>
        <taxon>Deinococcaceae</taxon>
        <taxon>Deinococcus</taxon>
    </lineage>
</organism>
<name>A0A318S0K3_9DEIO</name>
<dbReference type="InterPro" id="IPR014917">
    <property type="entry name" value="DUF1800"/>
</dbReference>
<gene>
    <name evidence="1" type="ORF">DES52_1268</name>
</gene>
<evidence type="ECO:0000313" key="1">
    <source>
        <dbReference type="EMBL" id="PYE48942.1"/>
    </source>
</evidence>
<accession>A0A318S0K3</accession>
<comment type="caution">
    <text evidence="1">The sequence shown here is derived from an EMBL/GenBank/DDBJ whole genome shotgun (WGS) entry which is preliminary data.</text>
</comment>
<proteinExistence type="predicted"/>
<dbReference type="Proteomes" id="UP000248326">
    <property type="component" value="Unassembled WGS sequence"/>
</dbReference>
<reference evidence="1 2" key="1">
    <citation type="submission" date="2018-06" db="EMBL/GenBank/DDBJ databases">
        <title>Genomic Encyclopedia of Type Strains, Phase IV (KMG-IV): sequencing the most valuable type-strain genomes for metagenomic binning, comparative biology and taxonomic classification.</title>
        <authorList>
            <person name="Goeker M."/>
        </authorList>
    </citation>
    <scope>NUCLEOTIDE SEQUENCE [LARGE SCALE GENOMIC DNA]</scope>
    <source>
        <strain evidence="1 2">DSM 18048</strain>
    </source>
</reference>
<dbReference type="AlphaFoldDB" id="A0A318S0K3"/>
<keyword evidence="2" id="KW-1185">Reference proteome</keyword>
<dbReference type="Pfam" id="PF08811">
    <property type="entry name" value="DUF1800"/>
    <property type="match status" value="1"/>
</dbReference>
<dbReference type="OrthoDB" id="9772295at2"/>
<dbReference type="RefSeq" id="WP_110888789.1">
    <property type="nucleotide sequence ID" value="NZ_QJSX01000026.1"/>
</dbReference>
<evidence type="ECO:0000313" key="2">
    <source>
        <dbReference type="Proteomes" id="UP000248326"/>
    </source>
</evidence>
<sequence length="427" mass="47337">MTLSPYRPRTFSLEDAAHLLRRAAFGATAALTREFAALGPQKAVERLLNFDTTELPDNPFDPAEGVNGGAAVRLAQMRWLHELMYSPHPLREKLALTWSNHFVIGVDKVRQAGMLKGYMRVLREHGLSKFERLTLEVSKTPAMLLYLDNNQNKKGKPNENFSRELLELFTTGIGHYTEEDVKEGARAFTGWAFRGLLGLNNPAQTAVPEFVFQSNQHDRGRKTYLGQSGNLTGEDVIRIATHHPATADFVGRKLWRAFVSDTPSDAGVRELVQLWNDTDGDLRAILTALLTSETFYAPENRHAIIKSPVEYVVGTVRALGQPKLKDEKRYTQVVQQMAKMGQALLGPPTVEGWKGGRDWISDTALLTRMQTAASFALGSTLSKDVKAADLPLALLGRERAPFEAALRGLGVPQQAYLTLISPEYALA</sequence>
<protein>
    <submittedName>
        <fullName evidence="1">Uncharacterized protein (DUF1800 family)</fullName>
    </submittedName>
</protein>